<dbReference type="InterPro" id="IPR015856">
    <property type="entry name" value="ABC_transpr_CbiO/EcfA_su"/>
</dbReference>
<dbReference type="OrthoDB" id="9789994at2"/>
<dbReference type="GO" id="GO:0005886">
    <property type="term" value="C:plasma membrane"/>
    <property type="evidence" value="ECO:0007669"/>
    <property type="project" value="UniProtKB-SubCell"/>
</dbReference>
<comment type="subcellular location">
    <subcellularLocation>
        <location evidence="1">Cell membrane</location>
        <topology evidence="1">Peripheral membrane protein</topology>
    </subcellularLocation>
</comment>
<dbReference type="Proteomes" id="UP000306980">
    <property type="component" value="Unassembled WGS sequence"/>
</dbReference>
<dbReference type="Pfam" id="PF00005">
    <property type="entry name" value="ABC_tran"/>
    <property type="match status" value="1"/>
</dbReference>
<dbReference type="PANTHER" id="PTHR43158:SF2">
    <property type="entry name" value="SKFA PEPTIDE EXPORT ATP-BINDING PROTEIN SKFE"/>
    <property type="match status" value="1"/>
</dbReference>
<dbReference type="InterPro" id="IPR017871">
    <property type="entry name" value="ABC_transporter-like_CS"/>
</dbReference>
<gene>
    <name evidence="6" type="ORF">FFL34_14915</name>
</gene>
<evidence type="ECO:0000313" key="6">
    <source>
        <dbReference type="EMBL" id="TMN23234.1"/>
    </source>
</evidence>
<dbReference type="SMART" id="SM00382">
    <property type="entry name" value="AAA"/>
    <property type="match status" value="1"/>
</dbReference>
<dbReference type="GO" id="GO:0022857">
    <property type="term" value="F:transmembrane transporter activity"/>
    <property type="evidence" value="ECO:0007669"/>
    <property type="project" value="UniProtKB-ARBA"/>
</dbReference>
<organism evidence="6 7">
    <name type="scientific">Lentibacillus cibarius</name>
    <dbReference type="NCBI Taxonomy" id="2583219"/>
    <lineage>
        <taxon>Bacteria</taxon>
        <taxon>Bacillati</taxon>
        <taxon>Bacillota</taxon>
        <taxon>Bacilli</taxon>
        <taxon>Bacillales</taxon>
        <taxon>Bacillaceae</taxon>
        <taxon>Lentibacillus</taxon>
    </lineage>
</organism>
<comment type="caution">
    <text evidence="6">The sequence shown here is derived from an EMBL/GenBank/DDBJ whole genome shotgun (WGS) entry which is preliminary data.</text>
</comment>
<reference evidence="6 7" key="1">
    <citation type="submission" date="2019-05" db="EMBL/GenBank/DDBJ databases">
        <title>Genomic analysis of Lentibacillus sp. NKC220-2.</title>
        <authorList>
            <person name="Oh Y.J."/>
        </authorList>
    </citation>
    <scope>NUCLEOTIDE SEQUENCE [LARGE SCALE GENOMIC DNA]</scope>
    <source>
        <strain evidence="6 7">NKC220-2</strain>
    </source>
</reference>
<dbReference type="PROSITE" id="PS00211">
    <property type="entry name" value="ABC_TRANSPORTER_1"/>
    <property type="match status" value="1"/>
</dbReference>
<dbReference type="PANTHER" id="PTHR43158">
    <property type="entry name" value="SKFA PEPTIDE EXPORT ATP-BINDING PROTEIN SKFE"/>
    <property type="match status" value="1"/>
</dbReference>
<feature type="domain" description="ABC transporter" evidence="5">
    <location>
        <begin position="5"/>
        <end position="244"/>
    </location>
</feature>
<dbReference type="InterPro" id="IPR003439">
    <property type="entry name" value="ABC_transporter-like_ATP-bd"/>
</dbReference>
<dbReference type="GO" id="GO:0005524">
    <property type="term" value="F:ATP binding"/>
    <property type="evidence" value="ECO:0007669"/>
    <property type="project" value="UniProtKB-KW"/>
</dbReference>
<evidence type="ECO:0000256" key="3">
    <source>
        <dbReference type="ARBA" id="ARBA00022741"/>
    </source>
</evidence>
<evidence type="ECO:0000313" key="7">
    <source>
        <dbReference type="Proteomes" id="UP000306980"/>
    </source>
</evidence>
<evidence type="ECO:0000256" key="4">
    <source>
        <dbReference type="ARBA" id="ARBA00022840"/>
    </source>
</evidence>
<protein>
    <submittedName>
        <fullName evidence="6">ABC transporter ATP-binding protein</fullName>
    </submittedName>
</protein>
<evidence type="ECO:0000256" key="1">
    <source>
        <dbReference type="ARBA" id="ARBA00004202"/>
    </source>
</evidence>
<dbReference type="SUPFAM" id="SSF52540">
    <property type="entry name" value="P-loop containing nucleoside triphosphate hydrolases"/>
    <property type="match status" value="1"/>
</dbReference>
<dbReference type="InterPro" id="IPR027417">
    <property type="entry name" value="P-loop_NTPase"/>
</dbReference>
<dbReference type="RefSeq" id="WP_138604126.1">
    <property type="nucleotide sequence ID" value="NZ_VCIA01000001.1"/>
</dbReference>
<dbReference type="EMBL" id="VCIA01000001">
    <property type="protein sequence ID" value="TMN23234.1"/>
    <property type="molecule type" value="Genomic_DNA"/>
</dbReference>
<accession>A0A5S3QMP7</accession>
<dbReference type="GO" id="GO:0016887">
    <property type="term" value="F:ATP hydrolysis activity"/>
    <property type="evidence" value="ECO:0007669"/>
    <property type="project" value="InterPro"/>
</dbReference>
<dbReference type="InterPro" id="IPR003593">
    <property type="entry name" value="AAA+_ATPase"/>
</dbReference>
<name>A0A5S3QMP7_9BACI</name>
<proteinExistence type="predicted"/>
<sequence>MTNVIDFQNVSWKRQGETILHNIDWQVTSGQHWAILGLNGSGKTTLLNMVNGYIWPTAGTIRVLGKTFGKTDIRELRKAIGWVSSSLQERIRGTDLAEQIVISGKFASFGLYDQPVAEDYERAHQLMEQVGCSHLHGRTYQTCSQGEKQKLLIARGLMASPALLILDEPTNGLDFITREELLASIQQLAAQPDAPTILFVTHHIEEILPIFSHTLLLREGTIFDKGKTENLLSASTLSGFYRLPVEAKEQNGRMWLSLQEHIPNTN</sequence>
<dbReference type="AlphaFoldDB" id="A0A5S3QMP7"/>
<dbReference type="PROSITE" id="PS50893">
    <property type="entry name" value="ABC_TRANSPORTER_2"/>
    <property type="match status" value="1"/>
</dbReference>
<keyword evidence="4 6" id="KW-0067">ATP-binding</keyword>
<keyword evidence="3" id="KW-0547">Nucleotide-binding</keyword>
<dbReference type="CDD" id="cd03225">
    <property type="entry name" value="ABC_cobalt_CbiO_domain1"/>
    <property type="match status" value="1"/>
</dbReference>
<evidence type="ECO:0000259" key="5">
    <source>
        <dbReference type="PROSITE" id="PS50893"/>
    </source>
</evidence>
<dbReference type="Gene3D" id="3.40.50.300">
    <property type="entry name" value="P-loop containing nucleotide triphosphate hydrolases"/>
    <property type="match status" value="1"/>
</dbReference>
<keyword evidence="2" id="KW-0813">Transport</keyword>
<evidence type="ECO:0000256" key="2">
    <source>
        <dbReference type="ARBA" id="ARBA00022448"/>
    </source>
</evidence>